<accession>A0A0F9MKM6</accession>
<feature type="non-terminal residue" evidence="2">
    <location>
        <position position="783"/>
    </location>
</feature>
<evidence type="ECO:0000313" key="2">
    <source>
        <dbReference type="EMBL" id="KKN06269.1"/>
    </source>
</evidence>
<name>A0A0F9MKM6_9ZZZZ</name>
<feature type="compositionally biased region" description="Basic and acidic residues" evidence="1">
    <location>
        <begin position="8"/>
        <end position="61"/>
    </location>
</feature>
<dbReference type="AlphaFoldDB" id="A0A0F9MKM6"/>
<reference evidence="2" key="1">
    <citation type="journal article" date="2015" name="Nature">
        <title>Complex archaea that bridge the gap between prokaryotes and eukaryotes.</title>
        <authorList>
            <person name="Spang A."/>
            <person name="Saw J.H."/>
            <person name="Jorgensen S.L."/>
            <person name="Zaremba-Niedzwiedzka K."/>
            <person name="Martijn J."/>
            <person name="Lind A.E."/>
            <person name="van Eijk R."/>
            <person name="Schleper C."/>
            <person name="Guy L."/>
            <person name="Ettema T.J."/>
        </authorList>
    </citation>
    <scope>NUCLEOTIDE SEQUENCE</scope>
</reference>
<dbReference type="EMBL" id="LAZR01004709">
    <property type="protein sequence ID" value="KKN06269.1"/>
    <property type="molecule type" value="Genomic_DNA"/>
</dbReference>
<protein>
    <submittedName>
        <fullName evidence="2">Uncharacterized protein</fullName>
    </submittedName>
</protein>
<sequence length="783" mass="91761">MGINGKNTVKESVKENKEKVKNDKDSDRSNYESKKINDKESKNEIKPKVKENYTEYNKEERENKWDKINWNKDISEKKIHNKWDAIDWKKDSSEKKNDVFLDSRRSEKEKIEDCPKEIVKESNDNEYRYLLERKITDTFISYYSETGKYANYGKNFTKNFIVWVGKNRKDPEMLDKINKIQNNQEISNFIVDKIQNTSNSQSEIIKSIENIGLHVSHGTIKNLALKEIFDNNLEQYKERFQSSKYKGISPVIRNSIKSRLIDEVKKVNPTSLDSLSKEFQVSRTTVNKIAKENINPDLFKKAWPPALTEISPKLKDDILKLLDKEIEKENPYSLKKISNEFNVSDVYLQNIAKERYPEQYHIKWPATLKIPTEIKQEIIKTIREESQKENPRTLKEIHETSSGVSYDAIKQLAKKVVSKEIREKIWAPLCKKIPTTITNKIEDYLKKEIIKAKPHSFNNIGKQFGVSKEYVRKTAIRIIPQPIYSKVWEPSLIELTVGKKKEIINYIQNTNLNLQEIAKKSGVHRHTVSYISQKSVFSDDINDHKIRFPKDLDLEIGTYTHKNINSIATIVVNSSNSKYFSEPKIFPDLRSSDGIIPEYNNFLKLRLNDPKIGEYLLKSLEITPKCKNIKASQFDFTNDISEENVINKIEKYQSPETILFIVGTKWDYFNEVMPLPNNSVIKYPENIKVISNNLFADLIGISGEEREIFDRIIQFNNNKDLDALKTLYNFDLSLVDKYNTSDLKNELIQKKLIQANFNEYFTFDDINRKEFEEKQLDLDYFLN</sequence>
<evidence type="ECO:0000256" key="1">
    <source>
        <dbReference type="SAM" id="MobiDB-lite"/>
    </source>
</evidence>
<comment type="caution">
    <text evidence="2">The sequence shown here is derived from an EMBL/GenBank/DDBJ whole genome shotgun (WGS) entry which is preliminary data.</text>
</comment>
<gene>
    <name evidence="2" type="ORF">LCGC14_1078970</name>
</gene>
<feature type="region of interest" description="Disordered" evidence="1">
    <location>
        <begin position="1"/>
        <end position="61"/>
    </location>
</feature>
<proteinExistence type="predicted"/>
<dbReference type="Gene3D" id="1.10.10.60">
    <property type="entry name" value="Homeodomain-like"/>
    <property type="match status" value="1"/>
</dbReference>
<organism evidence="2">
    <name type="scientific">marine sediment metagenome</name>
    <dbReference type="NCBI Taxonomy" id="412755"/>
    <lineage>
        <taxon>unclassified sequences</taxon>
        <taxon>metagenomes</taxon>
        <taxon>ecological metagenomes</taxon>
    </lineage>
</organism>